<dbReference type="EMBL" id="FOHS01000001">
    <property type="protein sequence ID" value="SET01746.1"/>
    <property type="molecule type" value="Genomic_DNA"/>
</dbReference>
<dbReference type="STRING" id="82805.SAMN04487998_0941"/>
<dbReference type="PANTHER" id="PTHR43591">
    <property type="entry name" value="METHYLTRANSFERASE"/>
    <property type="match status" value="1"/>
</dbReference>
<dbReference type="InterPro" id="IPR013216">
    <property type="entry name" value="Methyltransf_11"/>
</dbReference>
<dbReference type="PANTHER" id="PTHR43591:SF24">
    <property type="entry name" value="2-METHOXY-6-POLYPRENYL-1,4-BENZOQUINOL METHYLASE, MITOCHONDRIAL"/>
    <property type="match status" value="1"/>
</dbReference>
<keyword evidence="3" id="KW-1185">Reference proteome</keyword>
<dbReference type="OrthoDB" id="9804312at2"/>
<accession>A0A1I0B6H4</accession>
<dbReference type="SUPFAM" id="SSF53335">
    <property type="entry name" value="S-adenosyl-L-methionine-dependent methyltransferases"/>
    <property type="match status" value="1"/>
</dbReference>
<keyword evidence="2" id="KW-0808">Transferase</keyword>
<dbReference type="InterPro" id="IPR029063">
    <property type="entry name" value="SAM-dependent_MTases_sf"/>
</dbReference>
<keyword evidence="2" id="KW-0489">Methyltransferase</keyword>
<dbReference type="Pfam" id="PF08241">
    <property type="entry name" value="Methyltransf_11"/>
    <property type="match status" value="1"/>
</dbReference>
<name>A0A1I0B6H4_9BACT</name>
<sequence>MIRFSAPFFSGSKNIKDLLPAMLRRRKSEWVGKAILDVPAGNGDTSHLLLELGAEVTASDLYPEFFRYPNISCVKANLNGTLPFAAASFDVVICQEGIEHMPNQLHLFQEMNRVLRPGGRAIITTPNYSNLRTRLSYLLLESEAYRLMAPNEVDSVWASEQAQTIDDVYLGHIFFANVTKQRVLAALSGLHIVEVHPTRVNYTSLLLLPFYYPWMRLAGWLARRRGLRRKPSTPKRAAAYAELAQLNQSLTVLTGGHLIVEYEKCAEAPEVVAGLRGNLDLATAKT</sequence>
<dbReference type="GO" id="GO:0008757">
    <property type="term" value="F:S-adenosylmethionine-dependent methyltransferase activity"/>
    <property type="evidence" value="ECO:0007669"/>
    <property type="project" value="InterPro"/>
</dbReference>
<dbReference type="Gene3D" id="3.40.50.150">
    <property type="entry name" value="Vaccinia Virus protein VP39"/>
    <property type="match status" value="1"/>
</dbReference>
<evidence type="ECO:0000313" key="2">
    <source>
        <dbReference type="EMBL" id="SET01746.1"/>
    </source>
</evidence>
<dbReference type="AlphaFoldDB" id="A0A1I0B6H4"/>
<dbReference type="Proteomes" id="UP000198697">
    <property type="component" value="Unassembled WGS sequence"/>
</dbReference>
<organism evidence="2 3">
    <name type="scientific">Hymenobacter actinosclerus</name>
    <dbReference type="NCBI Taxonomy" id="82805"/>
    <lineage>
        <taxon>Bacteria</taxon>
        <taxon>Pseudomonadati</taxon>
        <taxon>Bacteroidota</taxon>
        <taxon>Cytophagia</taxon>
        <taxon>Cytophagales</taxon>
        <taxon>Hymenobacteraceae</taxon>
        <taxon>Hymenobacter</taxon>
    </lineage>
</organism>
<feature type="domain" description="Methyltransferase type 11" evidence="1">
    <location>
        <begin position="36"/>
        <end position="123"/>
    </location>
</feature>
<protein>
    <submittedName>
        <fullName evidence="2">Methyltransferase domain-containing protein</fullName>
    </submittedName>
</protein>
<dbReference type="CDD" id="cd02440">
    <property type="entry name" value="AdoMet_MTases"/>
    <property type="match status" value="1"/>
</dbReference>
<dbReference type="GO" id="GO:0032259">
    <property type="term" value="P:methylation"/>
    <property type="evidence" value="ECO:0007669"/>
    <property type="project" value="UniProtKB-KW"/>
</dbReference>
<evidence type="ECO:0000259" key="1">
    <source>
        <dbReference type="Pfam" id="PF08241"/>
    </source>
</evidence>
<proteinExistence type="predicted"/>
<reference evidence="3" key="1">
    <citation type="submission" date="2016-10" db="EMBL/GenBank/DDBJ databases">
        <authorList>
            <person name="Varghese N."/>
            <person name="Submissions S."/>
        </authorList>
    </citation>
    <scope>NUCLEOTIDE SEQUENCE [LARGE SCALE GENOMIC DNA]</scope>
    <source>
        <strain evidence="3">DSM 15310</strain>
    </source>
</reference>
<evidence type="ECO:0000313" key="3">
    <source>
        <dbReference type="Proteomes" id="UP000198697"/>
    </source>
</evidence>
<gene>
    <name evidence="2" type="ORF">SAMN04487998_0941</name>
</gene>